<protein>
    <recommendedName>
        <fullName evidence="1">Plasmid pRiA4b Orf3-like domain-containing protein</fullName>
    </recommendedName>
</protein>
<name>A0A1E1MJ68_RHYSE</name>
<gene>
    <name evidence="2" type="ORF">RSE6_09931</name>
</gene>
<dbReference type="InterPro" id="IPR012912">
    <property type="entry name" value="Plasmid_pRiA4b_Orf3-like"/>
</dbReference>
<evidence type="ECO:0000259" key="1">
    <source>
        <dbReference type="Pfam" id="PF07929"/>
    </source>
</evidence>
<accession>A0A1E1MJ68</accession>
<evidence type="ECO:0000313" key="3">
    <source>
        <dbReference type="Proteomes" id="UP000177625"/>
    </source>
</evidence>
<feature type="domain" description="Plasmid pRiA4b Orf3-like" evidence="1">
    <location>
        <begin position="31"/>
        <end position="117"/>
    </location>
</feature>
<dbReference type="Gene3D" id="3.10.290.30">
    <property type="entry name" value="MM3350-like"/>
    <property type="match status" value="1"/>
</dbReference>
<dbReference type="Proteomes" id="UP000177625">
    <property type="component" value="Unassembled WGS sequence"/>
</dbReference>
<dbReference type="SUPFAM" id="SSF159941">
    <property type="entry name" value="MM3350-like"/>
    <property type="match status" value="1"/>
</dbReference>
<keyword evidence="3" id="KW-1185">Reference proteome</keyword>
<dbReference type="AlphaFoldDB" id="A0A1E1MJ68"/>
<organism evidence="2 3">
    <name type="scientific">Rhynchosporium secalis</name>
    <name type="common">Barley scald fungus</name>
    <dbReference type="NCBI Taxonomy" id="38038"/>
    <lineage>
        <taxon>Eukaryota</taxon>
        <taxon>Fungi</taxon>
        <taxon>Dikarya</taxon>
        <taxon>Ascomycota</taxon>
        <taxon>Pezizomycotina</taxon>
        <taxon>Leotiomycetes</taxon>
        <taxon>Helotiales</taxon>
        <taxon>Ploettnerulaceae</taxon>
        <taxon>Rhynchosporium</taxon>
    </lineage>
</organism>
<proteinExistence type="predicted"/>
<dbReference type="Pfam" id="PF07929">
    <property type="entry name" value="PRiA4_ORF3"/>
    <property type="match status" value="1"/>
</dbReference>
<dbReference type="EMBL" id="FJVC01000368">
    <property type="protein sequence ID" value="CZT49134.1"/>
    <property type="molecule type" value="Genomic_DNA"/>
</dbReference>
<sequence length="176" mass="20086">MDEDSESEDEDWDYACFATAKDGNQTSLFEVFDDPNTQTKNVLYEYHKRGMSYGTRGDGWKHNIKLVGRADFTSYYVCLDGVGHGSAEDVGGHRGWNDLLKMYEADRPTSDQLNQMLWYQSDASNKDISGLRGDRKWRWNKDKVDAILKQLGQPEKKFVTCLAGCPFHIIGETVIL</sequence>
<reference evidence="3" key="1">
    <citation type="submission" date="2016-03" db="EMBL/GenBank/DDBJ databases">
        <authorList>
            <person name="Guldener U."/>
        </authorList>
    </citation>
    <scope>NUCLEOTIDE SEQUENCE [LARGE SCALE GENOMIC DNA]</scope>
</reference>
<dbReference type="InterPro" id="IPR024047">
    <property type="entry name" value="MM3350-like_sf"/>
</dbReference>
<evidence type="ECO:0000313" key="2">
    <source>
        <dbReference type="EMBL" id="CZT49134.1"/>
    </source>
</evidence>